<dbReference type="PANTHER" id="PTHR31650">
    <property type="entry name" value="O-ACYLTRANSFERASE (WSD1-LIKE) FAMILY PROTEIN"/>
    <property type="match status" value="1"/>
</dbReference>
<evidence type="ECO:0000256" key="5">
    <source>
        <dbReference type="ARBA" id="ARBA00022516"/>
    </source>
</evidence>
<dbReference type="UniPathway" id="UPA00282"/>
<reference evidence="14 15" key="1">
    <citation type="submission" date="2016-10" db="EMBL/GenBank/DDBJ databases">
        <authorList>
            <person name="de Groot N.N."/>
        </authorList>
    </citation>
    <scope>NUCLEOTIDE SEQUENCE [LARGE SCALE GENOMIC DNA]</scope>
    <source>
        <strain evidence="14 15">DSM 25927</strain>
    </source>
</reference>
<evidence type="ECO:0000256" key="2">
    <source>
        <dbReference type="ARBA" id="ARBA00005189"/>
    </source>
</evidence>
<dbReference type="Pfam" id="PF06974">
    <property type="entry name" value="WS_DGAT_C"/>
    <property type="match status" value="1"/>
</dbReference>
<dbReference type="OrthoDB" id="9810950at2"/>
<dbReference type="SUPFAM" id="SSF52777">
    <property type="entry name" value="CoA-dependent acyltransferases"/>
    <property type="match status" value="1"/>
</dbReference>
<dbReference type="Proteomes" id="UP000199233">
    <property type="component" value="Unassembled WGS sequence"/>
</dbReference>
<dbReference type="GO" id="GO:0004144">
    <property type="term" value="F:diacylglycerol O-acyltransferase activity"/>
    <property type="evidence" value="ECO:0007669"/>
    <property type="project" value="UniProtKB-EC"/>
</dbReference>
<dbReference type="STRING" id="489703.SAMN04488038_107205"/>
<feature type="compositionally biased region" description="Basic residues" evidence="11">
    <location>
        <begin position="468"/>
        <end position="478"/>
    </location>
</feature>
<comment type="catalytic activity">
    <reaction evidence="10">
        <text>an acyl-CoA + a 1,2-diacyl-sn-glycerol = a triacyl-sn-glycerol + CoA</text>
        <dbReference type="Rhea" id="RHEA:10868"/>
        <dbReference type="ChEBI" id="CHEBI:17815"/>
        <dbReference type="ChEBI" id="CHEBI:57287"/>
        <dbReference type="ChEBI" id="CHEBI:58342"/>
        <dbReference type="ChEBI" id="CHEBI:64615"/>
        <dbReference type="EC" id="2.3.1.20"/>
    </reaction>
</comment>
<comment type="similarity">
    <text evidence="3">Belongs to the long-chain O-acyltransferase family.</text>
</comment>
<evidence type="ECO:0000259" key="12">
    <source>
        <dbReference type="Pfam" id="PF03007"/>
    </source>
</evidence>
<evidence type="ECO:0000256" key="11">
    <source>
        <dbReference type="SAM" id="MobiDB-lite"/>
    </source>
</evidence>
<keyword evidence="15" id="KW-1185">Reference proteome</keyword>
<feature type="domain" description="O-acyltransferase WSD1-like N-terminal" evidence="12">
    <location>
        <begin position="6"/>
        <end position="266"/>
    </location>
</feature>
<dbReference type="GO" id="GO:0005886">
    <property type="term" value="C:plasma membrane"/>
    <property type="evidence" value="ECO:0007669"/>
    <property type="project" value="TreeGrafter"/>
</dbReference>
<dbReference type="RefSeq" id="WP_093285633.1">
    <property type="nucleotide sequence ID" value="NZ_FOFS01000007.1"/>
</dbReference>
<sequence length="478" mass="53356">MLPKPLSPLDQLFLLLERRNQPMHVGGLQLLRPPADAPADFLARQVEKLREATAALPPFNLRLNRRFGNWFWVEDEAFDLEAHFRHLALPAPGRIRELLALVSQLHSAPLDRAKPLWELYVISGIEDGRFAIYAKIHHALVDGIAATRILRKSMSEDRSAELTPPWTLQRRNREREPGADLAIVGLARLIEGARTQAATIPVVTRELYRSIREARENPDFVSAFQAPRSILNQRITGSRRFAAQSYSLPRIRALLKPLHATVNDIVLAMCASALRRYLMDLEALPQKPLIAMVPLSLRRDDSDEGNQIAMILANLGTHLANPLDRLETIRGSVQDAKRRYSRLGGAAMLNYVAAVMAPAGLNIATGLAPRWQSFNVIISNVPGPKRPLYWSGASLEGMYPVSVITDGLALNITLTSYVDRLEFGIIACRRTLPRIQRLLDYLEQGLVELEEAAGELQPQPQPEAPAVKKSRRSRSQGA</sequence>
<dbReference type="GO" id="GO:0019432">
    <property type="term" value="P:triglyceride biosynthetic process"/>
    <property type="evidence" value="ECO:0007669"/>
    <property type="project" value="UniProtKB-UniPathway"/>
</dbReference>
<dbReference type="Gene3D" id="3.30.559.10">
    <property type="entry name" value="Chloramphenicol acetyltransferase-like domain"/>
    <property type="match status" value="1"/>
</dbReference>
<comment type="pathway">
    <text evidence="2">Lipid metabolism.</text>
</comment>
<feature type="domain" description="O-acyltransferase WSD1 C-terminal" evidence="13">
    <location>
        <begin position="305"/>
        <end position="449"/>
    </location>
</feature>
<evidence type="ECO:0000256" key="6">
    <source>
        <dbReference type="ARBA" id="ARBA00022679"/>
    </source>
</evidence>
<evidence type="ECO:0000256" key="4">
    <source>
        <dbReference type="ARBA" id="ARBA00013244"/>
    </source>
</evidence>
<gene>
    <name evidence="14" type="ORF">SAMN04488038_107205</name>
</gene>
<evidence type="ECO:0000256" key="9">
    <source>
        <dbReference type="ARBA" id="ARBA00023315"/>
    </source>
</evidence>
<evidence type="ECO:0000256" key="3">
    <source>
        <dbReference type="ARBA" id="ARBA00009587"/>
    </source>
</evidence>
<organism evidence="14 15">
    <name type="scientific">Solimonas aquatica</name>
    <dbReference type="NCBI Taxonomy" id="489703"/>
    <lineage>
        <taxon>Bacteria</taxon>
        <taxon>Pseudomonadati</taxon>
        <taxon>Pseudomonadota</taxon>
        <taxon>Gammaproteobacteria</taxon>
        <taxon>Nevskiales</taxon>
        <taxon>Nevskiaceae</taxon>
        <taxon>Solimonas</taxon>
    </lineage>
</organism>
<evidence type="ECO:0000256" key="10">
    <source>
        <dbReference type="ARBA" id="ARBA00048109"/>
    </source>
</evidence>
<evidence type="ECO:0000256" key="8">
    <source>
        <dbReference type="ARBA" id="ARBA00023098"/>
    </source>
</evidence>
<name>A0A1H9GUK5_9GAMM</name>
<dbReference type="InterPro" id="IPR009721">
    <property type="entry name" value="O-acyltransferase_WSD1_C"/>
</dbReference>
<comment type="pathway">
    <text evidence="1">Glycerolipid metabolism; triacylglycerol biosynthesis.</text>
</comment>
<dbReference type="EC" id="2.3.1.20" evidence="4"/>
<dbReference type="GO" id="GO:0006071">
    <property type="term" value="P:glycerol metabolic process"/>
    <property type="evidence" value="ECO:0007669"/>
    <property type="project" value="UniProtKB-KW"/>
</dbReference>
<evidence type="ECO:0000256" key="1">
    <source>
        <dbReference type="ARBA" id="ARBA00004771"/>
    </source>
</evidence>
<dbReference type="GO" id="GO:0071731">
    <property type="term" value="P:response to nitric oxide"/>
    <property type="evidence" value="ECO:0007669"/>
    <property type="project" value="TreeGrafter"/>
</dbReference>
<protein>
    <recommendedName>
        <fullName evidence="4">diacylglycerol O-acyltransferase</fullName>
        <ecNumber evidence="4">2.3.1.20</ecNumber>
    </recommendedName>
</protein>
<keyword evidence="6" id="KW-0808">Transferase</keyword>
<evidence type="ECO:0000259" key="13">
    <source>
        <dbReference type="Pfam" id="PF06974"/>
    </source>
</evidence>
<dbReference type="EMBL" id="FOFS01000007">
    <property type="protein sequence ID" value="SEQ53698.1"/>
    <property type="molecule type" value="Genomic_DNA"/>
</dbReference>
<dbReference type="AlphaFoldDB" id="A0A1H9GUK5"/>
<proteinExistence type="inferred from homology"/>
<evidence type="ECO:0000256" key="7">
    <source>
        <dbReference type="ARBA" id="ARBA00022798"/>
    </source>
</evidence>
<feature type="region of interest" description="Disordered" evidence="11">
    <location>
        <begin position="452"/>
        <end position="478"/>
    </location>
</feature>
<accession>A0A1H9GUK5</accession>
<dbReference type="GO" id="GO:0001666">
    <property type="term" value="P:response to hypoxia"/>
    <property type="evidence" value="ECO:0007669"/>
    <property type="project" value="TreeGrafter"/>
</dbReference>
<keyword evidence="5" id="KW-0444">Lipid biosynthesis</keyword>
<keyword evidence="8" id="KW-0443">Lipid metabolism</keyword>
<keyword evidence="9" id="KW-0012">Acyltransferase</keyword>
<evidence type="ECO:0000313" key="15">
    <source>
        <dbReference type="Proteomes" id="UP000199233"/>
    </source>
</evidence>
<keyword evidence="7" id="KW-0319">Glycerol metabolism</keyword>
<dbReference type="InterPro" id="IPR045034">
    <property type="entry name" value="O-acyltransferase_WSD1-like"/>
</dbReference>
<dbReference type="PANTHER" id="PTHR31650:SF1">
    <property type="entry name" value="WAX ESTER SYNTHASE_DIACYLGLYCEROL ACYLTRANSFERASE 4-RELATED"/>
    <property type="match status" value="1"/>
</dbReference>
<dbReference type="GO" id="GO:0051701">
    <property type="term" value="P:biological process involved in interaction with host"/>
    <property type="evidence" value="ECO:0007669"/>
    <property type="project" value="TreeGrafter"/>
</dbReference>
<dbReference type="Pfam" id="PF03007">
    <property type="entry name" value="WS_DGAT_cat"/>
    <property type="match status" value="1"/>
</dbReference>
<dbReference type="InterPro" id="IPR014292">
    <property type="entry name" value="Acyl_transf_WS/DGAT"/>
</dbReference>
<dbReference type="NCBIfam" id="TIGR02946">
    <property type="entry name" value="acyl_WS_DGAT"/>
    <property type="match status" value="1"/>
</dbReference>
<dbReference type="InterPro" id="IPR023213">
    <property type="entry name" value="CAT-like_dom_sf"/>
</dbReference>
<dbReference type="InterPro" id="IPR004255">
    <property type="entry name" value="O-acyltransferase_WSD1_N"/>
</dbReference>
<evidence type="ECO:0000313" key="14">
    <source>
        <dbReference type="EMBL" id="SEQ53698.1"/>
    </source>
</evidence>